<evidence type="ECO:0000313" key="2">
    <source>
        <dbReference type="EMBL" id="CAK9105570.1"/>
    </source>
</evidence>
<feature type="domain" description="EF-hand" evidence="1">
    <location>
        <begin position="40"/>
        <end position="66"/>
    </location>
</feature>
<sequence length="729" mass="82846">MVRQSLEVELESGIGGGSMPAADWWDFTQIHCPKLYGTEFLSLDKNGDGRLSFEEFEQAEAIRDRCSIKADEATPMHLLHLNWSKAFGGLHLDMASRRAEPQERYMRELARKFNLPLDQARLPGRILRLKKRLRQSSIGAGGDPERGCSSQHWMAVGRRLLKVLNSKKLSCWEDLIVKVPAKSRKDILQQSGVATSLLVRDFQEKNAQTSGATVLPRFWPVTIDELRQMALPLLWICLALNGFIEEAEFRNCVAVLWNCDMFRPRTTGREDIPATRFRQFWLEADKARLGKLSFEATRRAPSRLVAFEAAKQADRNWEMSEYGDFVCLQPVTNLIGTCRELRENDSCFWRRKVDFLLKAAGNFQLSLKCDQDTCVLLLTVIRLLKNALNCDWLALHDLHVVLSSTGLVRPWNMVLVMYSLLSSQSSLVMSQQALHWLWDIVTGFSKPWLCPKEPLEAKSLEPLRQWLQKFVSKEIHTWHDLTEERIYEASGSSAALRQRKERVVKLALWLILVHEFGAREEVQPSRIAAIVKTASSAGRKLKQLWAVPLLFLAEPLRRGTLELKGPGWDGLAVVKSVIQDDESTTGGGACSISFPAWTMDAAWVHSQRGLLRDGASRWVQLDARFDAASGTYWGQWVRQPSERTVDLAARRTSRTPSNPDAEEFLDQPLDVLVFSMSRCDAHFKSLVCGRKSQEVFSELFGLAGGMQGEKMLLRCFYLTKPREASDLFM</sequence>
<keyword evidence="3" id="KW-1185">Reference proteome</keyword>
<dbReference type="InterPro" id="IPR018247">
    <property type="entry name" value="EF_Hand_1_Ca_BS"/>
</dbReference>
<dbReference type="InterPro" id="IPR002048">
    <property type="entry name" value="EF_hand_dom"/>
</dbReference>
<proteinExistence type="predicted"/>
<evidence type="ECO:0000313" key="3">
    <source>
        <dbReference type="Proteomes" id="UP001642484"/>
    </source>
</evidence>
<accession>A0ABP0RZR1</accession>
<dbReference type="PROSITE" id="PS00018">
    <property type="entry name" value="EF_HAND_1"/>
    <property type="match status" value="1"/>
</dbReference>
<organism evidence="2 3">
    <name type="scientific">Durusdinium trenchii</name>
    <dbReference type="NCBI Taxonomy" id="1381693"/>
    <lineage>
        <taxon>Eukaryota</taxon>
        <taxon>Sar</taxon>
        <taxon>Alveolata</taxon>
        <taxon>Dinophyceae</taxon>
        <taxon>Suessiales</taxon>
        <taxon>Symbiodiniaceae</taxon>
        <taxon>Durusdinium</taxon>
    </lineage>
</organism>
<dbReference type="Proteomes" id="UP001642484">
    <property type="component" value="Unassembled WGS sequence"/>
</dbReference>
<name>A0ABP0RZR1_9DINO</name>
<dbReference type="PROSITE" id="PS50222">
    <property type="entry name" value="EF_HAND_2"/>
    <property type="match status" value="1"/>
</dbReference>
<reference evidence="2 3" key="1">
    <citation type="submission" date="2024-02" db="EMBL/GenBank/DDBJ databases">
        <authorList>
            <person name="Chen Y."/>
            <person name="Shah S."/>
            <person name="Dougan E. K."/>
            <person name="Thang M."/>
            <person name="Chan C."/>
        </authorList>
    </citation>
    <scope>NUCLEOTIDE SEQUENCE [LARGE SCALE GENOMIC DNA]</scope>
</reference>
<evidence type="ECO:0000259" key="1">
    <source>
        <dbReference type="PROSITE" id="PS50222"/>
    </source>
</evidence>
<gene>
    <name evidence="2" type="ORF">CCMP2556_LOCUS49394</name>
</gene>
<dbReference type="EMBL" id="CAXAMN010026761">
    <property type="protein sequence ID" value="CAK9105570.1"/>
    <property type="molecule type" value="Genomic_DNA"/>
</dbReference>
<protein>
    <recommendedName>
        <fullName evidence="1">EF-hand domain-containing protein</fullName>
    </recommendedName>
</protein>
<comment type="caution">
    <text evidence="2">The sequence shown here is derived from an EMBL/GenBank/DDBJ whole genome shotgun (WGS) entry which is preliminary data.</text>
</comment>